<dbReference type="InterPro" id="IPR046960">
    <property type="entry name" value="PPR_At4g14850-like_plant"/>
</dbReference>
<accession>A0ABM0UTC3</accession>
<evidence type="ECO:0000259" key="2">
    <source>
        <dbReference type="Pfam" id="PF14432"/>
    </source>
</evidence>
<dbReference type="InterPro" id="IPR032867">
    <property type="entry name" value="DYW_dom"/>
</dbReference>
<keyword evidence="3" id="KW-1185">Reference proteome</keyword>
<evidence type="ECO:0000313" key="3">
    <source>
        <dbReference type="Proteomes" id="UP000694864"/>
    </source>
</evidence>
<reference evidence="4" key="2">
    <citation type="submission" date="2025-08" db="UniProtKB">
        <authorList>
            <consortium name="RefSeq"/>
        </authorList>
    </citation>
    <scope>IDENTIFICATION</scope>
    <source>
        <tissue evidence="4">Leaf</tissue>
    </source>
</reference>
<dbReference type="RefSeq" id="XP_010446018.1">
    <property type="nucleotide sequence ID" value="XM_010447716.1"/>
</dbReference>
<dbReference type="Pfam" id="PF20431">
    <property type="entry name" value="E_motif"/>
    <property type="match status" value="1"/>
</dbReference>
<dbReference type="PANTHER" id="PTHR47926:SF360">
    <property type="entry name" value="PENTATRICOPEPTIDE REPEAT-CONTAINING PROTEIN"/>
    <property type="match status" value="1"/>
</dbReference>
<reference evidence="3" key="1">
    <citation type="journal article" date="2014" name="Nat. Commun.">
        <title>The emerging biofuel crop Camelina sativa retains a highly undifferentiated hexaploid genome structure.</title>
        <authorList>
            <person name="Kagale S."/>
            <person name="Koh C."/>
            <person name="Nixon J."/>
            <person name="Bollina V."/>
            <person name="Clarke W.E."/>
            <person name="Tuteja R."/>
            <person name="Spillane C."/>
            <person name="Robinson S.J."/>
            <person name="Links M.G."/>
            <person name="Clarke C."/>
            <person name="Higgins E.E."/>
            <person name="Huebert T."/>
            <person name="Sharpe A.G."/>
            <person name="Parkin I.A."/>
        </authorList>
    </citation>
    <scope>NUCLEOTIDE SEQUENCE [LARGE SCALE GENOMIC DNA]</scope>
    <source>
        <strain evidence="3">cv. DH55</strain>
    </source>
</reference>
<organism evidence="3 4">
    <name type="scientific">Camelina sativa</name>
    <name type="common">False flax</name>
    <name type="synonym">Myagrum sativum</name>
    <dbReference type="NCBI Taxonomy" id="90675"/>
    <lineage>
        <taxon>Eukaryota</taxon>
        <taxon>Viridiplantae</taxon>
        <taxon>Streptophyta</taxon>
        <taxon>Embryophyta</taxon>
        <taxon>Tracheophyta</taxon>
        <taxon>Spermatophyta</taxon>
        <taxon>Magnoliopsida</taxon>
        <taxon>eudicotyledons</taxon>
        <taxon>Gunneridae</taxon>
        <taxon>Pentapetalae</taxon>
        <taxon>rosids</taxon>
        <taxon>malvids</taxon>
        <taxon>Brassicales</taxon>
        <taxon>Brassicaceae</taxon>
        <taxon>Camelineae</taxon>
        <taxon>Camelina</taxon>
    </lineage>
</organism>
<evidence type="ECO:0000256" key="1">
    <source>
        <dbReference type="ARBA" id="ARBA00006643"/>
    </source>
</evidence>
<dbReference type="InterPro" id="IPR046848">
    <property type="entry name" value="E_motif"/>
</dbReference>
<sequence>MPIEPDVVIWRSLLSSSRTYKNPELGEIAIQNLSKAKSGDYVLLSNIYSSTKKWESAQKVRELMTKEGIRKAKGKSWVEFGGVIHRFKAGDTSHIETKAIYKVLEGLIQRTKSEGFVSDTDLVLMDVSEEEKEENLNYHSEKLALAYVILKSSPGSEIRIQKNIRMCSDCHNWIKQVSKLLNRVVIVRDRIRFHRFEDGLCSCRDYW</sequence>
<proteinExistence type="inferred from homology"/>
<dbReference type="Pfam" id="PF14432">
    <property type="entry name" value="DYW_deaminase"/>
    <property type="match status" value="1"/>
</dbReference>
<dbReference type="GeneID" id="104728781"/>
<evidence type="ECO:0000313" key="4">
    <source>
        <dbReference type="RefSeq" id="XP_010446018.1"/>
    </source>
</evidence>
<protein>
    <submittedName>
        <fullName evidence="4">Pentatricopeptide repeat-containing protein At5g50990-like</fullName>
    </submittedName>
</protein>
<comment type="similarity">
    <text evidence="1">Belongs to the PPR family. PCMP-H subfamily.</text>
</comment>
<dbReference type="PANTHER" id="PTHR47926">
    <property type="entry name" value="PENTATRICOPEPTIDE REPEAT-CONTAINING PROTEIN"/>
    <property type="match status" value="1"/>
</dbReference>
<feature type="domain" description="DYW" evidence="2">
    <location>
        <begin position="115"/>
        <end position="207"/>
    </location>
</feature>
<gene>
    <name evidence="4" type="primary">LOC104728781</name>
</gene>
<dbReference type="Proteomes" id="UP000694864">
    <property type="component" value="Chromosome 11"/>
</dbReference>
<name>A0ABM0UTC3_CAMSA</name>